<evidence type="ECO:0000259" key="11">
    <source>
        <dbReference type="Pfam" id="PF01656"/>
    </source>
</evidence>
<evidence type="ECO:0000256" key="10">
    <source>
        <dbReference type="SAM" id="MobiDB-lite"/>
    </source>
</evidence>
<comment type="pathway">
    <text evidence="9">Cofactor biosynthesis; adenosylcobalamin biosynthesis; cob(II)yrinate a,c-diamide from sirohydrochlorin (anaerobic route): step 10/10.</text>
</comment>
<dbReference type="InterPro" id="IPR027417">
    <property type="entry name" value="P-loop_NTPase"/>
</dbReference>
<dbReference type="InterPro" id="IPR011698">
    <property type="entry name" value="GATase_3"/>
</dbReference>
<comment type="caution">
    <text evidence="13">The sequence shown here is derived from an EMBL/GenBank/DDBJ whole genome shotgun (WGS) entry which is preliminary data.</text>
</comment>
<dbReference type="PANTHER" id="PTHR43873:SF1">
    <property type="entry name" value="COBYRINATE A,C-DIAMIDE SYNTHASE"/>
    <property type="match status" value="1"/>
</dbReference>
<keyword evidence="7 9" id="KW-0460">Magnesium</keyword>
<feature type="domain" description="CobB/CobQ-like glutamine amidotransferase" evidence="12">
    <location>
        <begin position="291"/>
        <end position="481"/>
    </location>
</feature>
<comment type="function">
    <text evidence="9">Catalyzes the ATP-dependent amidation of the two carboxylate groups at positions a and c of cobyrinate, using either L-glutamine or ammonia as the nitrogen source.</text>
</comment>
<evidence type="ECO:0000256" key="4">
    <source>
        <dbReference type="ARBA" id="ARBA00022598"/>
    </source>
</evidence>
<keyword evidence="6 9" id="KW-0067">ATP-binding</keyword>
<evidence type="ECO:0000256" key="3">
    <source>
        <dbReference type="ARBA" id="ARBA00022573"/>
    </source>
</evidence>
<evidence type="ECO:0000256" key="9">
    <source>
        <dbReference type="HAMAP-Rule" id="MF_00027"/>
    </source>
</evidence>
<feature type="site" description="Increases nucleophilicity of active site Cys" evidence="9">
    <location>
        <position position="480"/>
    </location>
</feature>
<comment type="domain">
    <text evidence="9">Comprises of two domains. The C-terminal domain contains the binding site for glutamine and catalyzes the hydrolysis of this substrate to glutamate and ammonia. The N-terminal domain is anticipated to bind ATP and cobyrinate and catalyzes the ultimate synthesis of the diamide product. The ammonia produced via the glutaminase domain is probably translocated to the adjacent domain via a molecular tunnel, where it reacts with an activated intermediate.</text>
</comment>
<feature type="domain" description="CobQ/CobB/MinD/ParA nucleotide binding" evidence="11">
    <location>
        <begin position="13"/>
        <end position="188"/>
    </location>
</feature>
<dbReference type="Proteomes" id="UP000179344">
    <property type="component" value="Unassembled WGS sequence"/>
</dbReference>
<dbReference type="Pfam" id="PF01656">
    <property type="entry name" value="CbiA"/>
    <property type="match status" value="1"/>
</dbReference>
<accession>A0A1F6TEK0</accession>
<dbReference type="InterPro" id="IPR004484">
    <property type="entry name" value="CbiA/CobB_synth"/>
</dbReference>
<evidence type="ECO:0000256" key="6">
    <source>
        <dbReference type="ARBA" id="ARBA00022840"/>
    </source>
</evidence>
<sequence length="513" mass="55328">MNRLLISAAHKSSGKTTITLGLAAALRARGLVVQPFKKGPDYIDPLWLSAASGRDCHNLDFYLMGREEILRTFAQRARGADVSLIEGNKGLYDGLDLDGSSSNAALAQLLGAPVVLVIDARGMTRGIAPLILGYQAFDRQVRIAGVILNQLGGSRHEAKLRAVIEHYTDVPVLGAVHFDDRLAIVERHLGLIPSNEAKEAAQRIETIAAAVARQVDLDRVLTVARAAPPLSVPVAGDDALSQASPARGRWDLEDIEKEPSPRPLPPSPSFPLPQAGEGGEPSALRATSIRLGIARDSAFGFYYPGDLEALRAAGAALVSFNALRDTRLPEVDALFIGGGFPETHMQALEQNAPLRRDVRRAIEGGMPVYAECGGLMYLSRGIAWRGTRCEMVGAIPADTVMHEKPHGRGYVLLRETGAGPWPAAGAGGTPAEVRAHEFHYSSLENLGPGLTYAYEVLRGTGIDGRRDGIVYKNVLACYAHMRDLDNNHWAARFVNFVRAHRRPVESYKLLAAS</sequence>
<comment type="cofactor">
    <cofactor evidence="1 9">
        <name>Mg(2+)</name>
        <dbReference type="ChEBI" id="CHEBI:18420"/>
    </cofactor>
</comment>
<dbReference type="CDD" id="cd03130">
    <property type="entry name" value="GATase1_CobB"/>
    <property type="match status" value="1"/>
</dbReference>
<evidence type="ECO:0000256" key="2">
    <source>
        <dbReference type="ARBA" id="ARBA00006205"/>
    </source>
</evidence>
<evidence type="ECO:0000256" key="8">
    <source>
        <dbReference type="ARBA" id="ARBA00022962"/>
    </source>
</evidence>
<comment type="catalytic activity">
    <reaction evidence="9">
        <text>cob(II)yrinate + 2 L-glutamine + 2 ATP + 2 H2O = cob(II)yrinate a,c diamide + 2 L-glutamate + 2 ADP + 2 phosphate + 2 H(+)</text>
        <dbReference type="Rhea" id="RHEA:26289"/>
        <dbReference type="ChEBI" id="CHEBI:15377"/>
        <dbReference type="ChEBI" id="CHEBI:15378"/>
        <dbReference type="ChEBI" id="CHEBI:29985"/>
        <dbReference type="ChEBI" id="CHEBI:30616"/>
        <dbReference type="ChEBI" id="CHEBI:43474"/>
        <dbReference type="ChEBI" id="CHEBI:58359"/>
        <dbReference type="ChEBI" id="CHEBI:58537"/>
        <dbReference type="ChEBI" id="CHEBI:58894"/>
        <dbReference type="ChEBI" id="CHEBI:456216"/>
        <dbReference type="EC" id="6.3.5.11"/>
    </reaction>
</comment>
<dbReference type="NCBIfam" id="NF002204">
    <property type="entry name" value="PRK01077.1"/>
    <property type="match status" value="1"/>
</dbReference>
<dbReference type="SUPFAM" id="SSF52317">
    <property type="entry name" value="Class I glutamine amidotransferase-like"/>
    <property type="match status" value="1"/>
</dbReference>
<comment type="similarity">
    <text evidence="9">Belongs to the CobB/CbiA family.</text>
</comment>
<dbReference type="SUPFAM" id="SSF52540">
    <property type="entry name" value="P-loop containing nucleoside triphosphate hydrolases"/>
    <property type="match status" value="1"/>
</dbReference>
<proteinExistence type="inferred from homology"/>
<evidence type="ECO:0000256" key="5">
    <source>
        <dbReference type="ARBA" id="ARBA00022741"/>
    </source>
</evidence>
<name>A0A1F6TEK0_9PROT</name>
<dbReference type="Pfam" id="PF07685">
    <property type="entry name" value="GATase_3"/>
    <property type="match status" value="1"/>
</dbReference>
<dbReference type="GO" id="GO:0042242">
    <property type="term" value="F:cobyrinic acid a,c-diamide synthase activity"/>
    <property type="evidence" value="ECO:0007669"/>
    <property type="project" value="UniProtKB-UniRule"/>
</dbReference>
<dbReference type="PANTHER" id="PTHR43873">
    <property type="entry name" value="COBYRINATE A,C-DIAMIDE SYNTHASE"/>
    <property type="match status" value="1"/>
</dbReference>
<feature type="compositionally biased region" description="Pro residues" evidence="10">
    <location>
        <begin position="261"/>
        <end position="271"/>
    </location>
</feature>
<keyword evidence="4 9" id="KW-0436">Ligase</keyword>
<feature type="active site" description="Nucleophile" evidence="9">
    <location>
        <position position="372"/>
    </location>
</feature>
<keyword evidence="3 9" id="KW-0169">Cobalamin biosynthesis</keyword>
<dbReference type="AlphaFoldDB" id="A0A1F6TEK0"/>
<dbReference type="EC" id="6.3.5.11" evidence="9"/>
<evidence type="ECO:0000313" key="14">
    <source>
        <dbReference type="Proteomes" id="UP000179344"/>
    </source>
</evidence>
<dbReference type="HAMAP" id="MF_00027">
    <property type="entry name" value="CobB_CbiA"/>
    <property type="match status" value="1"/>
</dbReference>
<dbReference type="GO" id="GO:0009236">
    <property type="term" value="P:cobalamin biosynthetic process"/>
    <property type="evidence" value="ECO:0007669"/>
    <property type="project" value="UniProtKB-UniRule"/>
</dbReference>
<evidence type="ECO:0000256" key="1">
    <source>
        <dbReference type="ARBA" id="ARBA00001946"/>
    </source>
</evidence>
<dbReference type="PROSITE" id="PS51274">
    <property type="entry name" value="GATASE_COBBQ"/>
    <property type="match status" value="1"/>
</dbReference>
<comment type="similarity">
    <text evidence="2">Belongs to the CobB/CobQ family. CobQ subfamily.</text>
</comment>
<comment type="miscellaneous">
    <text evidence="9">The a and c carboxylates of cobyrinate are activated for nucleophilic attack via formation of a phosphorylated intermediate by ATP. CbiA catalyzes first the amidation of the c-carboxylate, and then that of the a-carboxylate.</text>
</comment>
<dbReference type="Gene3D" id="3.40.50.880">
    <property type="match status" value="1"/>
</dbReference>
<evidence type="ECO:0000259" key="12">
    <source>
        <dbReference type="Pfam" id="PF07685"/>
    </source>
</evidence>
<dbReference type="EMBL" id="MFST01000111">
    <property type="protein sequence ID" value="OGI43534.1"/>
    <property type="molecule type" value="Genomic_DNA"/>
</dbReference>
<dbReference type="CDD" id="cd05388">
    <property type="entry name" value="CobB_N"/>
    <property type="match status" value="1"/>
</dbReference>
<keyword evidence="8 9" id="KW-0315">Glutamine amidotransferase</keyword>
<protein>
    <recommendedName>
        <fullName evidence="9">Cobyrinate a,c-diamide synthase</fullName>
        <ecNumber evidence="9">6.3.5.11</ecNumber>
    </recommendedName>
    <alternativeName>
        <fullName evidence="9">Cobyrinic acid a,c-diamide synthetase</fullName>
    </alternativeName>
</protein>
<gene>
    <name evidence="9" type="primary">cbiA</name>
    <name evidence="13" type="ORF">A2V92_03620</name>
</gene>
<feature type="region of interest" description="Disordered" evidence="10">
    <location>
        <begin position="256"/>
        <end position="283"/>
    </location>
</feature>
<dbReference type="Gene3D" id="3.40.50.300">
    <property type="entry name" value="P-loop containing nucleotide triphosphate hydrolases"/>
    <property type="match status" value="1"/>
</dbReference>
<evidence type="ECO:0000256" key="7">
    <source>
        <dbReference type="ARBA" id="ARBA00022842"/>
    </source>
</evidence>
<evidence type="ECO:0000313" key="13">
    <source>
        <dbReference type="EMBL" id="OGI43534.1"/>
    </source>
</evidence>
<dbReference type="InterPro" id="IPR029062">
    <property type="entry name" value="Class_I_gatase-like"/>
</dbReference>
<dbReference type="InterPro" id="IPR002586">
    <property type="entry name" value="CobQ/CobB/MinD/ParA_Nub-bd_dom"/>
</dbReference>
<reference evidence="13 14" key="1">
    <citation type="journal article" date="2016" name="Nat. Commun.">
        <title>Thousands of microbial genomes shed light on interconnected biogeochemical processes in an aquifer system.</title>
        <authorList>
            <person name="Anantharaman K."/>
            <person name="Brown C.T."/>
            <person name="Hug L.A."/>
            <person name="Sharon I."/>
            <person name="Castelle C.J."/>
            <person name="Probst A.J."/>
            <person name="Thomas B.C."/>
            <person name="Singh A."/>
            <person name="Wilkins M.J."/>
            <person name="Karaoz U."/>
            <person name="Brodie E.L."/>
            <person name="Williams K.H."/>
            <person name="Hubbard S.S."/>
            <person name="Banfield J.F."/>
        </authorList>
    </citation>
    <scope>NUCLEOTIDE SEQUENCE [LARGE SCALE GENOMIC DNA]</scope>
</reference>
<dbReference type="UniPathway" id="UPA00148">
    <property type="reaction ID" value="UER00231"/>
</dbReference>
<organism evidence="13 14">
    <name type="scientific">Candidatus Muproteobacteria bacterium RBG_16_65_31</name>
    <dbReference type="NCBI Taxonomy" id="1817759"/>
    <lineage>
        <taxon>Bacteria</taxon>
        <taxon>Pseudomonadati</taxon>
        <taxon>Pseudomonadota</taxon>
        <taxon>Candidatus Muproteobacteria</taxon>
    </lineage>
</organism>
<keyword evidence="5 9" id="KW-0547">Nucleotide-binding</keyword>
<dbReference type="GO" id="GO:0005524">
    <property type="term" value="F:ATP binding"/>
    <property type="evidence" value="ECO:0007669"/>
    <property type="project" value="UniProtKB-UniRule"/>
</dbReference>